<reference evidence="1 2" key="1">
    <citation type="submission" date="2020-08" db="EMBL/GenBank/DDBJ databases">
        <title>Genomic Encyclopedia of Type Strains, Phase III (KMG-III): the genomes of soil and plant-associated and newly described type strains.</title>
        <authorList>
            <person name="Whitman W."/>
        </authorList>
    </citation>
    <scope>NUCLEOTIDE SEQUENCE [LARGE SCALE GENOMIC DNA]</scope>
    <source>
        <strain evidence="1 2">CECT 8803</strain>
    </source>
</reference>
<dbReference type="InterPro" id="IPR038765">
    <property type="entry name" value="Papain-like_cys_pep_sf"/>
</dbReference>
<dbReference type="Proteomes" id="UP000581135">
    <property type="component" value="Unassembled WGS sequence"/>
</dbReference>
<dbReference type="EMBL" id="JACHXA010000004">
    <property type="protein sequence ID" value="MBB3065436.1"/>
    <property type="molecule type" value="Genomic_DNA"/>
</dbReference>
<organism evidence="1 2">
    <name type="scientific">Limibacillus halophilus</name>
    <dbReference type="NCBI Taxonomy" id="1579333"/>
    <lineage>
        <taxon>Bacteria</taxon>
        <taxon>Pseudomonadati</taxon>
        <taxon>Pseudomonadota</taxon>
        <taxon>Alphaproteobacteria</taxon>
        <taxon>Rhodospirillales</taxon>
        <taxon>Rhodovibrionaceae</taxon>
        <taxon>Limibacillus</taxon>
    </lineage>
</organism>
<dbReference type="AlphaFoldDB" id="A0A839SVE9"/>
<dbReference type="Gene3D" id="3.10.620.30">
    <property type="match status" value="1"/>
</dbReference>
<protein>
    <submittedName>
        <fullName evidence="1">Putative transglutaminase-like cysteine proteinase</fullName>
    </submittedName>
</protein>
<name>A0A839SVE9_9PROT</name>
<dbReference type="RefSeq" id="WP_183416267.1">
    <property type="nucleotide sequence ID" value="NZ_JACHXA010000004.1"/>
</dbReference>
<proteinExistence type="predicted"/>
<evidence type="ECO:0000313" key="1">
    <source>
        <dbReference type="EMBL" id="MBB3065436.1"/>
    </source>
</evidence>
<comment type="caution">
    <text evidence="1">The sequence shown here is derived from an EMBL/GenBank/DDBJ whole genome shotgun (WGS) entry which is preliminary data.</text>
</comment>
<evidence type="ECO:0000313" key="2">
    <source>
        <dbReference type="Proteomes" id="UP000581135"/>
    </source>
</evidence>
<keyword evidence="2" id="KW-1185">Reference proteome</keyword>
<sequence length="225" mass="24602">MNSDPIFHPFTKQFLRIPSFCLAVIFLLAMTVDTMAASNSIAGAASFRHAALGNLVSLSTDMVPKWSRVRTDLKSVGRGRVALARSQHTRSWSRWGHLVERKKAVTLGALAEGIHRRLQKVAYREDGDGDVWQTPEETLAAMAGDCEDQAILGLSLALAAGVPPSEVGLAIGYDKYGRAHAILAIFDGDRVLAVDINEPKVQEIEASGFQARMVTFVDQVWITRN</sequence>
<accession>A0A839SVE9</accession>
<gene>
    <name evidence="1" type="ORF">FHR98_001723</name>
</gene>
<dbReference type="SUPFAM" id="SSF54001">
    <property type="entry name" value="Cysteine proteinases"/>
    <property type="match status" value="1"/>
</dbReference>